<name>Q5DNA2_9CAUD</name>
<organism evidence="1 2">
    <name type="scientific">Alphaproteobacteria phage PhiJL001</name>
    <dbReference type="NCBI Taxonomy" id="2681607"/>
    <lineage>
        <taxon>Viruses</taxon>
        <taxon>Duplodnaviria</taxon>
        <taxon>Heunggongvirae</taxon>
        <taxon>Uroviricota</taxon>
        <taxon>Caudoviricetes</taxon>
        <taxon>Mesyanzhinovviridae</taxon>
        <taxon>Keylargovirus</taxon>
        <taxon>Keylargovirus JL001</taxon>
    </lineage>
</organism>
<dbReference type="RefSeq" id="YP_223927.1">
    <property type="nucleotide sequence ID" value="NC_006938.1"/>
</dbReference>
<dbReference type="Proteomes" id="UP000000993">
    <property type="component" value="Segment"/>
</dbReference>
<dbReference type="EMBL" id="AY576273">
    <property type="protein sequence ID" value="AAT69461.1"/>
    <property type="molecule type" value="Genomic_DNA"/>
</dbReference>
<accession>Q5DNA2</accession>
<dbReference type="KEGG" id="vg:3342348"/>
<sequence>MALTPRQYQNLSNNLAEVLRYVKQADSQLDYYRRELGQ</sequence>
<keyword evidence="2" id="KW-1185">Reference proteome</keyword>
<evidence type="ECO:0000313" key="1">
    <source>
        <dbReference type="EMBL" id="AAT69461.1"/>
    </source>
</evidence>
<dbReference type="GeneID" id="3342348"/>
<proteinExistence type="predicted"/>
<evidence type="ECO:0000313" key="2">
    <source>
        <dbReference type="Proteomes" id="UP000000993"/>
    </source>
</evidence>
<reference evidence="1 2" key="1">
    <citation type="journal article" date="2005" name="Appl. Environ. Microbiol.">
        <title>Genomic analysis of bacteriophage PhiJL001: insights into its interaction with a sponge-associated alpha-proteobacterium.</title>
        <authorList>
            <person name="Lohr J.E."/>
            <person name="Chen F."/>
            <person name="Hill R.T."/>
        </authorList>
    </citation>
    <scope>NUCLEOTIDE SEQUENCE</scope>
</reference>
<gene>
    <name evidence="1" type="ORF">JL001p03</name>
</gene>
<protein>
    <submittedName>
        <fullName evidence="1">Gp03</fullName>
    </submittedName>
</protein>